<gene>
    <name evidence="1" type="ORF">OE88DRAFT_1609706</name>
</gene>
<proteinExistence type="predicted"/>
<dbReference type="Proteomes" id="UP000305948">
    <property type="component" value="Unassembled WGS sequence"/>
</dbReference>
<dbReference type="OrthoDB" id="3270336at2759"/>
<dbReference type="EMBL" id="ML213529">
    <property type="protein sequence ID" value="TFK46530.1"/>
    <property type="molecule type" value="Genomic_DNA"/>
</dbReference>
<feature type="non-terminal residue" evidence="1">
    <location>
        <position position="1"/>
    </location>
</feature>
<sequence length="143" mass="16486">YREKTYVPGEADYAFYLEERAAILHVRSIARAALMKGGILWRLTLQMLGIQAAVDVILQGPDDYMHGMLFQGPNMPPFWDDELSESSADYICGVYRQFTGMTSQMADRSWWPKAHAAWRTSGLNVGIWSYGAEKWYQQRLQRI</sequence>
<evidence type="ECO:0000313" key="1">
    <source>
        <dbReference type="EMBL" id="TFK46530.1"/>
    </source>
</evidence>
<protein>
    <submittedName>
        <fullName evidence="1">Uncharacterized protein</fullName>
    </submittedName>
</protein>
<organism evidence="1 2">
    <name type="scientific">Heliocybe sulcata</name>
    <dbReference type="NCBI Taxonomy" id="5364"/>
    <lineage>
        <taxon>Eukaryota</taxon>
        <taxon>Fungi</taxon>
        <taxon>Dikarya</taxon>
        <taxon>Basidiomycota</taxon>
        <taxon>Agaricomycotina</taxon>
        <taxon>Agaricomycetes</taxon>
        <taxon>Gloeophyllales</taxon>
        <taxon>Gloeophyllaceae</taxon>
        <taxon>Heliocybe</taxon>
    </lineage>
</organism>
<evidence type="ECO:0000313" key="2">
    <source>
        <dbReference type="Proteomes" id="UP000305948"/>
    </source>
</evidence>
<keyword evidence="2" id="KW-1185">Reference proteome</keyword>
<feature type="non-terminal residue" evidence="1">
    <location>
        <position position="143"/>
    </location>
</feature>
<reference evidence="1 2" key="1">
    <citation type="journal article" date="2019" name="Nat. Ecol. Evol.">
        <title>Megaphylogeny resolves global patterns of mushroom evolution.</title>
        <authorList>
            <person name="Varga T."/>
            <person name="Krizsan K."/>
            <person name="Foldi C."/>
            <person name="Dima B."/>
            <person name="Sanchez-Garcia M."/>
            <person name="Sanchez-Ramirez S."/>
            <person name="Szollosi G.J."/>
            <person name="Szarkandi J.G."/>
            <person name="Papp V."/>
            <person name="Albert L."/>
            <person name="Andreopoulos W."/>
            <person name="Angelini C."/>
            <person name="Antonin V."/>
            <person name="Barry K.W."/>
            <person name="Bougher N.L."/>
            <person name="Buchanan P."/>
            <person name="Buyck B."/>
            <person name="Bense V."/>
            <person name="Catcheside P."/>
            <person name="Chovatia M."/>
            <person name="Cooper J."/>
            <person name="Damon W."/>
            <person name="Desjardin D."/>
            <person name="Finy P."/>
            <person name="Geml J."/>
            <person name="Haridas S."/>
            <person name="Hughes K."/>
            <person name="Justo A."/>
            <person name="Karasinski D."/>
            <person name="Kautmanova I."/>
            <person name="Kiss B."/>
            <person name="Kocsube S."/>
            <person name="Kotiranta H."/>
            <person name="LaButti K.M."/>
            <person name="Lechner B.E."/>
            <person name="Liimatainen K."/>
            <person name="Lipzen A."/>
            <person name="Lukacs Z."/>
            <person name="Mihaltcheva S."/>
            <person name="Morgado L.N."/>
            <person name="Niskanen T."/>
            <person name="Noordeloos M.E."/>
            <person name="Ohm R.A."/>
            <person name="Ortiz-Santana B."/>
            <person name="Ovrebo C."/>
            <person name="Racz N."/>
            <person name="Riley R."/>
            <person name="Savchenko A."/>
            <person name="Shiryaev A."/>
            <person name="Soop K."/>
            <person name="Spirin V."/>
            <person name="Szebenyi C."/>
            <person name="Tomsovsky M."/>
            <person name="Tulloss R.E."/>
            <person name="Uehling J."/>
            <person name="Grigoriev I.V."/>
            <person name="Vagvolgyi C."/>
            <person name="Papp T."/>
            <person name="Martin F.M."/>
            <person name="Miettinen O."/>
            <person name="Hibbett D.S."/>
            <person name="Nagy L.G."/>
        </authorList>
    </citation>
    <scope>NUCLEOTIDE SEQUENCE [LARGE SCALE GENOMIC DNA]</scope>
    <source>
        <strain evidence="1 2">OMC1185</strain>
    </source>
</reference>
<name>A0A5C3MNH3_9AGAM</name>
<accession>A0A5C3MNH3</accession>
<dbReference type="AlphaFoldDB" id="A0A5C3MNH3"/>